<keyword evidence="3 6" id="KW-0812">Transmembrane</keyword>
<dbReference type="Gene3D" id="1.20.1440.20">
    <property type="entry name" value="LemA-like domain"/>
    <property type="match status" value="1"/>
</dbReference>
<dbReference type="InterPro" id="IPR007156">
    <property type="entry name" value="MamQ_LemA"/>
</dbReference>
<accession>A0A6J4II85</accession>
<evidence type="ECO:0000256" key="2">
    <source>
        <dbReference type="ARBA" id="ARBA00008854"/>
    </source>
</evidence>
<dbReference type="AlphaFoldDB" id="A0A6J4II85"/>
<organism evidence="7">
    <name type="scientific">uncultured Acidimicrobiales bacterium</name>
    <dbReference type="NCBI Taxonomy" id="310071"/>
    <lineage>
        <taxon>Bacteria</taxon>
        <taxon>Bacillati</taxon>
        <taxon>Actinomycetota</taxon>
        <taxon>Acidimicrobiia</taxon>
        <taxon>Acidimicrobiales</taxon>
        <taxon>environmental samples</taxon>
    </lineage>
</organism>
<proteinExistence type="inferred from homology"/>
<dbReference type="EMBL" id="CADCTF010000109">
    <property type="protein sequence ID" value="CAA9251211.1"/>
    <property type="molecule type" value="Genomic_DNA"/>
</dbReference>
<dbReference type="InterPro" id="IPR023353">
    <property type="entry name" value="LemA-like_dom_sf"/>
</dbReference>
<evidence type="ECO:0000256" key="6">
    <source>
        <dbReference type="SAM" id="Phobius"/>
    </source>
</evidence>
<protein>
    <submittedName>
        <fullName evidence="7">LemA protein</fullName>
    </submittedName>
</protein>
<keyword evidence="5 6" id="KW-0472">Membrane</keyword>
<dbReference type="GO" id="GO:0016020">
    <property type="term" value="C:membrane"/>
    <property type="evidence" value="ECO:0007669"/>
    <property type="project" value="UniProtKB-SubCell"/>
</dbReference>
<dbReference type="PANTHER" id="PTHR34478:SF2">
    <property type="entry name" value="MEMBRANE PROTEIN"/>
    <property type="match status" value="1"/>
</dbReference>
<gene>
    <name evidence="7" type="ORF">AVDCRST_MAG50-2247</name>
</gene>
<sequence length="184" mass="20185">MTTLLIVAGVVAVLIGLYVLMTYNGLVKLRNRIENAWSQVDVQLQRRYDLIPNLVETVKGYATHERAVFEEVTRARANAIGASGVAQQAEAENAVSGALKSLFAVAEAYPDLQASSSFISLQEELSATEDKIAYARQFYNDTVQRYNTKIQTVPSNLVAGPFGFAEREYFEADAAGRGPAKVQF</sequence>
<reference evidence="7" key="1">
    <citation type="submission" date="2020-02" db="EMBL/GenBank/DDBJ databases">
        <authorList>
            <person name="Meier V. D."/>
        </authorList>
    </citation>
    <scope>NUCLEOTIDE SEQUENCE</scope>
    <source>
        <strain evidence="7">AVDCRST_MAG50</strain>
    </source>
</reference>
<dbReference type="SUPFAM" id="SSF140478">
    <property type="entry name" value="LemA-like"/>
    <property type="match status" value="1"/>
</dbReference>
<comment type="similarity">
    <text evidence="2">Belongs to the LemA family.</text>
</comment>
<evidence type="ECO:0000256" key="4">
    <source>
        <dbReference type="ARBA" id="ARBA00022989"/>
    </source>
</evidence>
<feature type="transmembrane region" description="Helical" evidence="6">
    <location>
        <begin position="6"/>
        <end position="26"/>
    </location>
</feature>
<dbReference type="Pfam" id="PF04011">
    <property type="entry name" value="LemA"/>
    <property type="match status" value="1"/>
</dbReference>
<dbReference type="PANTHER" id="PTHR34478">
    <property type="entry name" value="PROTEIN LEMA"/>
    <property type="match status" value="1"/>
</dbReference>
<comment type="subcellular location">
    <subcellularLocation>
        <location evidence="1">Membrane</location>
        <topology evidence="1">Single-pass membrane protein</topology>
    </subcellularLocation>
</comment>
<name>A0A6J4II85_9ACTN</name>
<evidence type="ECO:0000256" key="5">
    <source>
        <dbReference type="ARBA" id="ARBA00023136"/>
    </source>
</evidence>
<evidence type="ECO:0000256" key="1">
    <source>
        <dbReference type="ARBA" id="ARBA00004167"/>
    </source>
</evidence>
<evidence type="ECO:0000313" key="7">
    <source>
        <dbReference type="EMBL" id="CAA9251211.1"/>
    </source>
</evidence>
<evidence type="ECO:0000256" key="3">
    <source>
        <dbReference type="ARBA" id="ARBA00022692"/>
    </source>
</evidence>
<keyword evidence="4 6" id="KW-1133">Transmembrane helix</keyword>